<sequence length="118" mass="13907">MKLQIDRIIDEGNLEIIEEIDFTDIEMPVKIIGPVKVHLNFENLGQREIRVTGEIFATLRLTCVVCLEEFDEKLKIEVDETYIPETLVENKKEERPIEELNEFTYKASYLDTFEIVRD</sequence>
<proteinExistence type="predicted"/>
<accession>A0A2N7QBA7</accession>
<dbReference type="Proteomes" id="UP000235619">
    <property type="component" value="Unassembled WGS sequence"/>
</dbReference>
<dbReference type="EMBL" id="PNJD01000319">
    <property type="protein sequence ID" value="PMP95715.1"/>
    <property type="molecule type" value="Genomic_DNA"/>
</dbReference>
<evidence type="ECO:0008006" key="3">
    <source>
        <dbReference type="Google" id="ProtNLM"/>
    </source>
</evidence>
<dbReference type="AlphaFoldDB" id="A0A2N7QBA7"/>
<evidence type="ECO:0000313" key="1">
    <source>
        <dbReference type="EMBL" id="PMP95715.1"/>
    </source>
</evidence>
<reference evidence="1 2" key="1">
    <citation type="submission" date="2018-01" db="EMBL/GenBank/DDBJ databases">
        <title>Metagenomic assembled genomes from two thermal pools in the Uzon Caldera, Kamchatka, Russia.</title>
        <authorList>
            <person name="Wilkins L."/>
            <person name="Ettinger C."/>
        </authorList>
    </citation>
    <scope>NUCLEOTIDE SEQUENCE [LARGE SCALE GENOMIC DNA]</scope>
    <source>
        <strain evidence="1">ARK-04</strain>
    </source>
</reference>
<comment type="caution">
    <text evidence="1">The sequence shown here is derived from an EMBL/GenBank/DDBJ whole genome shotgun (WGS) entry which is preliminary data.</text>
</comment>
<organism evidence="1 2">
    <name type="scientific">Thermodesulfobacterium geofontis</name>
    <dbReference type="NCBI Taxonomy" id="1295609"/>
    <lineage>
        <taxon>Bacteria</taxon>
        <taxon>Pseudomonadati</taxon>
        <taxon>Thermodesulfobacteriota</taxon>
        <taxon>Thermodesulfobacteria</taxon>
        <taxon>Thermodesulfobacteriales</taxon>
        <taxon>Thermodesulfobacteriaceae</taxon>
        <taxon>Thermodesulfobacterium</taxon>
    </lineage>
</organism>
<evidence type="ECO:0000313" key="2">
    <source>
        <dbReference type="Proteomes" id="UP000235619"/>
    </source>
</evidence>
<name>A0A2N7QBA7_9BACT</name>
<feature type="non-terminal residue" evidence="1">
    <location>
        <position position="118"/>
    </location>
</feature>
<gene>
    <name evidence="1" type="ORF">C0169_05195</name>
</gene>
<protein>
    <recommendedName>
        <fullName evidence="3">DUF177 domain-containing protein</fullName>
    </recommendedName>
</protein>